<dbReference type="RefSeq" id="WP_259258411.1">
    <property type="nucleotide sequence ID" value="NZ_JANTZM010000008.1"/>
</dbReference>
<organism evidence="2 3">
    <name type="scientific">Salinibacter ruber</name>
    <dbReference type="NCBI Taxonomy" id="146919"/>
    <lineage>
        <taxon>Bacteria</taxon>
        <taxon>Pseudomonadati</taxon>
        <taxon>Rhodothermota</taxon>
        <taxon>Rhodothermia</taxon>
        <taxon>Rhodothermales</taxon>
        <taxon>Salinibacteraceae</taxon>
        <taxon>Salinibacter</taxon>
    </lineage>
</organism>
<evidence type="ECO:0000313" key="3">
    <source>
        <dbReference type="Proteomes" id="UP001155110"/>
    </source>
</evidence>
<feature type="domain" description="Transposase IS4-like" evidence="1">
    <location>
        <begin position="14"/>
        <end position="73"/>
    </location>
</feature>
<dbReference type="Proteomes" id="UP001155110">
    <property type="component" value="Unassembled WGS sequence"/>
</dbReference>
<evidence type="ECO:0000313" key="2">
    <source>
        <dbReference type="EMBL" id="MCS4157967.1"/>
    </source>
</evidence>
<gene>
    <name evidence="2" type="ORF">GGP99_001934</name>
</gene>
<dbReference type="GO" id="GO:0004803">
    <property type="term" value="F:transposase activity"/>
    <property type="evidence" value="ECO:0007669"/>
    <property type="project" value="InterPro"/>
</dbReference>
<dbReference type="SUPFAM" id="SSF53098">
    <property type="entry name" value="Ribonuclease H-like"/>
    <property type="match status" value="1"/>
</dbReference>
<dbReference type="InterPro" id="IPR012337">
    <property type="entry name" value="RNaseH-like_sf"/>
</dbReference>
<dbReference type="InterPro" id="IPR002559">
    <property type="entry name" value="Transposase_11"/>
</dbReference>
<protein>
    <recommendedName>
        <fullName evidence="1">Transposase IS4-like domain-containing protein</fullName>
    </recommendedName>
</protein>
<accession>A0AAW5P7F7</accession>
<dbReference type="GO" id="GO:0003677">
    <property type="term" value="F:DNA binding"/>
    <property type="evidence" value="ECO:0007669"/>
    <property type="project" value="InterPro"/>
</dbReference>
<dbReference type="Pfam" id="PF01609">
    <property type="entry name" value="DDE_Tnp_1"/>
    <property type="match status" value="1"/>
</dbReference>
<comment type="caution">
    <text evidence="2">The sequence shown here is derived from an EMBL/GenBank/DDBJ whole genome shotgun (WGS) entry which is preliminary data.</text>
</comment>
<dbReference type="GO" id="GO:0006313">
    <property type="term" value="P:DNA transposition"/>
    <property type="evidence" value="ECO:0007669"/>
    <property type="project" value="InterPro"/>
</dbReference>
<evidence type="ECO:0000259" key="1">
    <source>
        <dbReference type="Pfam" id="PF01609"/>
    </source>
</evidence>
<reference evidence="2" key="1">
    <citation type="submission" date="2022-08" db="EMBL/GenBank/DDBJ databases">
        <title>Genomic Encyclopedia of Type Strains, Phase V (KMG-V): Genome sequencing to study the core and pangenomes of soil and plant-associated prokaryotes.</title>
        <authorList>
            <person name="Whitman W."/>
        </authorList>
    </citation>
    <scope>NUCLEOTIDE SEQUENCE</scope>
    <source>
        <strain evidence="2">SP3002</strain>
    </source>
</reference>
<dbReference type="AlphaFoldDB" id="A0AAW5P7F7"/>
<name>A0AAW5P7F7_9BACT</name>
<sequence length="129" mass="14854">MLLVGPDGEEQVILARADTSQHAEEVVRYYRLHYQIEPVIRDASWHTGLTHCQARSQEKLDFHLNMSVAAVNLLRLLAQKAECSLRTYRREACSRLLIRQLFSKLGLSAEYDRTDQRVQSVVRTGRMAV</sequence>
<proteinExistence type="predicted"/>
<dbReference type="EMBL" id="JANTZM010000008">
    <property type="protein sequence ID" value="MCS4157967.1"/>
    <property type="molecule type" value="Genomic_DNA"/>
</dbReference>